<evidence type="ECO:0000256" key="1">
    <source>
        <dbReference type="SAM" id="SignalP"/>
    </source>
</evidence>
<dbReference type="EMBL" id="JARAKH010000010">
    <property type="protein sequence ID" value="KAK8400148.1"/>
    <property type="molecule type" value="Genomic_DNA"/>
</dbReference>
<name>A0AAW0ULQ1_SCYPA</name>
<dbReference type="Gene3D" id="2.60.40.60">
    <property type="entry name" value="Cadherins"/>
    <property type="match status" value="1"/>
</dbReference>
<comment type="caution">
    <text evidence="2">The sequence shown here is derived from an EMBL/GenBank/DDBJ whole genome shotgun (WGS) entry which is preliminary data.</text>
</comment>
<dbReference type="AlphaFoldDB" id="A0AAW0ULQ1"/>
<evidence type="ECO:0000313" key="3">
    <source>
        <dbReference type="Proteomes" id="UP001487740"/>
    </source>
</evidence>
<reference evidence="2 3" key="1">
    <citation type="submission" date="2023-03" db="EMBL/GenBank/DDBJ databases">
        <title>High-quality genome of Scylla paramamosain provides insights in environmental adaptation.</title>
        <authorList>
            <person name="Zhang L."/>
        </authorList>
    </citation>
    <scope>NUCLEOTIDE SEQUENCE [LARGE SCALE GENOMIC DNA]</scope>
    <source>
        <strain evidence="2">LZ_2023a</strain>
        <tissue evidence="2">Muscle</tissue>
    </source>
</reference>
<feature type="signal peptide" evidence="1">
    <location>
        <begin position="1"/>
        <end position="27"/>
    </location>
</feature>
<gene>
    <name evidence="2" type="ORF">O3P69_003090</name>
</gene>
<evidence type="ECO:0008006" key="4">
    <source>
        <dbReference type="Google" id="ProtNLM"/>
    </source>
</evidence>
<protein>
    <recommendedName>
        <fullName evidence="4">EGF-like domain-containing protein</fullName>
    </recommendedName>
</protein>
<feature type="chain" id="PRO_5043900797" description="EGF-like domain-containing protein" evidence="1">
    <location>
        <begin position="28"/>
        <end position="293"/>
    </location>
</feature>
<dbReference type="Proteomes" id="UP001487740">
    <property type="component" value="Unassembled WGS sequence"/>
</dbReference>
<keyword evidence="1" id="KW-0732">Signal</keyword>
<proteinExistence type="predicted"/>
<accession>A0AAW0ULQ1</accession>
<evidence type="ECO:0000313" key="2">
    <source>
        <dbReference type="EMBL" id="KAK8400148.1"/>
    </source>
</evidence>
<organism evidence="2 3">
    <name type="scientific">Scylla paramamosain</name>
    <name type="common">Mud crab</name>
    <dbReference type="NCBI Taxonomy" id="85552"/>
    <lineage>
        <taxon>Eukaryota</taxon>
        <taxon>Metazoa</taxon>
        <taxon>Ecdysozoa</taxon>
        <taxon>Arthropoda</taxon>
        <taxon>Crustacea</taxon>
        <taxon>Multicrustacea</taxon>
        <taxon>Malacostraca</taxon>
        <taxon>Eumalacostraca</taxon>
        <taxon>Eucarida</taxon>
        <taxon>Decapoda</taxon>
        <taxon>Pleocyemata</taxon>
        <taxon>Brachyura</taxon>
        <taxon>Eubrachyura</taxon>
        <taxon>Portunoidea</taxon>
        <taxon>Portunidae</taxon>
        <taxon>Portuninae</taxon>
        <taxon>Scylla</taxon>
    </lineage>
</organism>
<keyword evidence="3" id="KW-1185">Reference proteome</keyword>
<sequence length="293" mass="32251">MELLVCQPRGAPFLLLGLALLCGQVRSECERRIPNCVGENCVEKVECLNGRCGVDGACECLPCYSGPTCAAYDDKYGPRFAIRLDTVIVNSKHEGVVYKASAEDEDLGLTCPLGPGQHTRCPCAAITYSLLVPPDTLNHPLFTIHESSGQVFLREGSRLTPGSSHQLEIIASSTKNSLLYDYQTLTILVHREDHLDELLHEGSTVRLLDEDTEALKADAFNTSQFLFFEDTLGGGNDNEELESLDRRKRYAVADENDFANLDISINRNTILQDATAKLGIEIEYGVTILLPKD</sequence>